<dbReference type="PROSITE" id="PS51257">
    <property type="entry name" value="PROKAR_LIPOPROTEIN"/>
    <property type="match status" value="1"/>
</dbReference>
<reference evidence="1" key="1">
    <citation type="submission" date="2014-09" db="EMBL/GenBank/DDBJ databases">
        <authorList>
            <person name="Magalhaes I.L.F."/>
            <person name="Oliveira U."/>
            <person name="Santos F.R."/>
            <person name="Vidigal T.H.D.A."/>
            <person name="Brescovit A.D."/>
            <person name="Santos A.J."/>
        </authorList>
    </citation>
    <scope>NUCLEOTIDE SEQUENCE</scope>
    <source>
        <tissue evidence="1">Shoot tissue taken approximately 20 cm above the soil surface</tissue>
    </source>
</reference>
<name>A0A0A9BDI3_ARUDO</name>
<dbReference type="AlphaFoldDB" id="A0A0A9BDI3"/>
<sequence>MSKVKLLVTHLNLLFTLSACAKISLNVL</sequence>
<dbReference type="EMBL" id="GBRH01238600">
    <property type="protein sequence ID" value="JAD59295.1"/>
    <property type="molecule type" value="Transcribed_RNA"/>
</dbReference>
<reference evidence="1" key="2">
    <citation type="journal article" date="2015" name="Data Brief">
        <title>Shoot transcriptome of the giant reed, Arundo donax.</title>
        <authorList>
            <person name="Barrero R.A."/>
            <person name="Guerrero F.D."/>
            <person name="Moolhuijzen P."/>
            <person name="Goolsby J.A."/>
            <person name="Tidwell J."/>
            <person name="Bellgard S.E."/>
            <person name="Bellgard M.I."/>
        </authorList>
    </citation>
    <scope>NUCLEOTIDE SEQUENCE</scope>
    <source>
        <tissue evidence="1">Shoot tissue taken approximately 20 cm above the soil surface</tissue>
    </source>
</reference>
<organism evidence="1">
    <name type="scientific">Arundo donax</name>
    <name type="common">Giant reed</name>
    <name type="synonym">Donax arundinaceus</name>
    <dbReference type="NCBI Taxonomy" id="35708"/>
    <lineage>
        <taxon>Eukaryota</taxon>
        <taxon>Viridiplantae</taxon>
        <taxon>Streptophyta</taxon>
        <taxon>Embryophyta</taxon>
        <taxon>Tracheophyta</taxon>
        <taxon>Spermatophyta</taxon>
        <taxon>Magnoliopsida</taxon>
        <taxon>Liliopsida</taxon>
        <taxon>Poales</taxon>
        <taxon>Poaceae</taxon>
        <taxon>PACMAD clade</taxon>
        <taxon>Arundinoideae</taxon>
        <taxon>Arundineae</taxon>
        <taxon>Arundo</taxon>
    </lineage>
</organism>
<accession>A0A0A9BDI3</accession>
<proteinExistence type="predicted"/>
<protein>
    <submittedName>
        <fullName evidence="1">Uncharacterized protein</fullName>
    </submittedName>
</protein>
<evidence type="ECO:0000313" key="1">
    <source>
        <dbReference type="EMBL" id="JAD59295.1"/>
    </source>
</evidence>